<comment type="caution">
    <text evidence="2">The sequence shown here is derived from an EMBL/GenBank/DDBJ whole genome shotgun (WGS) entry which is preliminary data.</text>
</comment>
<dbReference type="PRINTS" id="PR00111">
    <property type="entry name" value="ABHYDROLASE"/>
</dbReference>
<name>A0A506U7U4_9HYPH</name>
<dbReference type="SUPFAM" id="SSF53474">
    <property type="entry name" value="alpha/beta-Hydrolases"/>
    <property type="match status" value="1"/>
</dbReference>
<dbReference type="Proteomes" id="UP000320314">
    <property type="component" value="Unassembled WGS sequence"/>
</dbReference>
<gene>
    <name evidence="2" type="ORF">FJU11_06710</name>
</gene>
<evidence type="ECO:0000313" key="3">
    <source>
        <dbReference type="Proteomes" id="UP000320314"/>
    </source>
</evidence>
<keyword evidence="3" id="KW-1185">Reference proteome</keyword>
<dbReference type="EMBL" id="VHLH01000008">
    <property type="protein sequence ID" value="TPW29950.1"/>
    <property type="molecule type" value="Genomic_DNA"/>
</dbReference>
<sequence length="328" mass="35529">MDATLYATAGNPIPETARAGRFEGVDGTSLRYALFSHGGQNPCGTVVLLHGRNECIEKYFETVRDLDALGFAVATFDWRGQGDSGRLVNGRSEGHVRRFSDYVGDLRSFLETIVEPWAPRPLYLIGHSTGGLIALAAAPELGGTIERMVLCAPFVALARRRSAARRLAALLRLANLAGFGTRAVGTRPVAPPFEGNGLTSDRARFERNRAIVTQHSGLALGRPTVRWLAETMGAMDTVNQQAFLTRISVPTLVLAATRDTIVPATALEAMDERFRAGHLMAIDGARHEILQERDLYRAQALAAIETFFAGKATSDRPSMLHAAETDAD</sequence>
<dbReference type="InterPro" id="IPR000073">
    <property type="entry name" value="AB_hydrolase_1"/>
</dbReference>
<accession>A0A506U7U4</accession>
<dbReference type="RefSeq" id="WP_141166259.1">
    <property type="nucleotide sequence ID" value="NZ_VHLH01000008.1"/>
</dbReference>
<protein>
    <submittedName>
        <fullName evidence="2">Alpha/beta hydrolase</fullName>
    </submittedName>
</protein>
<dbReference type="InterPro" id="IPR022742">
    <property type="entry name" value="Hydrolase_4"/>
</dbReference>
<reference evidence="2 3" key="1">
    <citation type="submission" date="2019-06" db="EMBL/GenBank/DDBJ databases">
        <authorList>
            <person name="Li M."/>
        </authorList>
    </citation>
    <scope>NUCLEOTIDE SEQUENCE [LARGE SCALE GENOMIC DNA]</scope>
    <source>
        <strain evidence="2 3">BGMRC6574</strain>
    </source>
</reference>
<dbReference type="InterPro" id="IPR029058">
    <property type="entry name" value="AB_hydrolase_fold"/>
</dbReference>
<dbReference type="OrthoDB" id="9788260at2"/>
<proteinExistence type="predicted"/>
<evidence type="ECO:0000259" key="1">
    <source>
        <dbReference type="Pfam" id="PF12146"/>
    </source>
</evidence>
<organism evidence="2 3">
    <name type="scientific">Pararhizobium mangrovi</name>
    <dbReference type="NCBI Taxonomy" id="2590452"/>
    <lineage>
        <taxon>Bacteria</taxon>
        <taxon>Pseudomonadati</taxon>
        <taxon>Pseudomonadota</taxon>
        <taxon>Alphaproteobacteria</taxon>
        <taxon>Hyphomicrobiales</taxon>
        <taxon>Rhizobiaceae</taxon>
        <taxon>Rhizobium/Agrobacterium group</taxon>
        <taxon>Pararhizobium</taxon>
    </lineage>
</organism>
<dbReference type="GO" id="GO:0016787">
    <property type="term" value="F:hydrolase activity"/>
    <property type="evidence" value="ECO:0007669"/>
    <property type="project" value="UniProtKB-KW"/>
</dbReference>
<dbReference type="PANTHER" id="PTHR11614">
    <property type="entry name" value="PHOSPHOLIPASE-RELATED"/>
    <property type="match status" value="1"/>
</dbReference>
<dbReference type="Pfam" id="PF12146">
    <property type="entry name" value="Hydrolase_4"/>
    <property type="match status" value="1"/>
</dbReference>
<dbReference type="Gene3D" id="3.40.50.1820">
    <property type="entry name" value="alpha/beta hydrolase"/>
    <property type="match status" value="1"/>
</dbReference>
<evidence type="ECO:0000313" key="2">
    <source>
        <dbReference type="EMBL" id="TPW29950.1"/>
    </source>
</evidence>
<dbReference type="InterPro" id="IPR051044">
    <property type="entry name" value="MAG_DAG_Lipase"/>
</dbReference>
<dbReference type="AlphaFoldDB" id="A0A506U7U4"/>
<feature type="domain" description="Serine aminopeptidase S33" evidence="1">
    <location>
        <begin position="40"/>
        <end position="294"/>
    </location>
</feature>
<keyword evidence="2" id="KW-0378">Hydrolase</keyword>